<evidence type="ECO:0000259" key="1">
    <source>
        <dbReference type="PROSITE" id="PS51340"/>
    </source>
</evidence>
<feature type="domain" description="MOSC" evidence="1">
    <location>
        <begin position="16"/>
        <end position="173"/>
    </location>
</feature>
<reference evidence="2" key="1">
    <citation type="submission" date="2020-05" db="EMBL/GenBank/DDBJ databases">
        <authorList>
            <person name="Chiriac C."/>
            <person name="Salcher M."/>
            <person name="Ghai R."/>
            <person name="Kavagutti S V."/>
        </authorList>
    </citation>
    <scope>NUCLEOTIDE SEQUENCE</scope>
</reference>
<dbReference type="GO" id="GO:0030151">
    <property type="term" value="F:molybdenum ion binding"/>
    <property type="evidence" value="ECO:0007669"/>
    <property type="project" value="InterPro"/>
</dbReference>
<dbReference type="PROSITE" id="PS51340">
    <property type="entry name" value="MOSC"/>
    <property type="match status" value="1"/>
</dbReference>
<dbReference type="PANTHER" id="PTHR36930:SF1">
    <property type="entry name" value="MOSC DOMAIN-CONTAINING PROTEIN"/>
    <property type="match status" value="1"/>
</dbReference>
<proteinExistence type="predicted"/>
<dbReference type="Pfam" id="PF03473">
    <property type="entry name" value="MOSC"/>
    <property type="match status" value="1"/>
</dbReference>
<dbReference type="GO" id="GO:0030170">
    <property type="term" value="F:pyridoxal phosphate binding"/>
    <property type="evidence" value="ECO:0007669"/>
    <property type="project" value="InterPro"/>
</dbReference>
<sequence length="175" mass="18380">MSPLVVATHLWPAGAKTPSPCDVLDLDFGGPIGDRHYGLTMKSDTRQKDVYPRGTEIRNPRQVSIVDLAELATIAQSMGIAGIAPGLIADNICTEGIDHLTQLPHMTRLIFEGGAVIMLGGENFPCTIAGAMVGAVHGTAASTFPKAAMGLRGVTGWVEHPGIVRAGMTIDIRTP</sequence>
<dbReference type="InterPro" id="IPR005302">
    <property type="entry name" value="MoCF_Sase_C"/>
</dbReference>
<evidence type="ECO:0000313" key="2">
    <source>
        <dbReference type="EMBL" id="CAB4885702.1"/>
    </source>
</evidence>
<name>A0A6J7EQ65_9ZZZZ</name>
<dbReference type="Gene3D" id="2.40.33.20">
    <property type="entry name" value="PK beta-barrel domain-like"/>
    <property type="match status" value="1"/>
</dbReference>
<accession>A0A6J7EQ65</accession>
<protein>
    <submittedName>
        <fullName evidence="2">Unannotated protein</fullName>
    </submittedName>
</protein>
<dbReference type="AlphaFoldDB" id="A0A6J7EQ65"/>
<dbReference type="SUPFAM" id="SSF50800">
    <property type="entry name" value="PK beta-barrel domain-like"/>
    <property type="match status" value="1"/>
</dbReference>
<dbReference type="PANTHER" id="PTHR36930">
    <property type="entry name" value="METAL-SULFUR CLUSTER BIOSYNTHESIS PROTEINS YUAD-RELATED"/>
    <property type="match status" value="1"/>
</dbReference>
<gene>
    <name evidence="2" type="ORF">UFOPK3402_01798</name>
</gene>
<dbReference type="InterPro" id="IPR052716">
    <property type="entry name" value="MOSC_domain"/>
</dbReference>
<organism evidence="2">
    <name type="scientific">freshwater metagenome</name>
    <dbReference type="NCBI Taxonomy" id="449393"/>
    <lineage>
        <taxon>unclassified sequences</taxon>
        <taxon>metagenomes</taxon>
        <taxon>ecological metagenomes</taxon>
    </lineage>
</organism>
<dbReference type="InterPro" id="IPR011037">
    <property type="entry name" value="Pyrv_Knase-like_insert_dom_sf"/>
</dbReference>
<dbReference type="GO" id="GO:0003824">
    <property type="term" value="F:catalytic activity"/>
    <property type="evidence" value="ECO:0007669"/>
    <property type="project" value="InterPro"/>
</dbReference>
<dbReference type="EMBL" id="CAFBLS010000281">
    <property type="protein sequence ID" value="CAB4885702.1"/>
    <property type="molecule type" value="Genomic_DNA"/>
</dbReference>